<proteinExistence type="predicted"/>
<dbReference type="Gene3D" id="2.30.110.10">
    <property type="entry name" value="Electron Transport, Fmn-binding Protein, Chain A"/>
    <property type="match status" value="1"/>
</dbReference>
<protein>
    <submittedName>
        <fullName evidence="3">Pyridoxamine 5'-phosphate oxidase family protein</fullName>
    </submittedName>
</protein>
<dbReference type="AlphaFoldDB" id="A0AAQ3QRG7"/>
<gene>
    <name evidence="3" type="ORF">RZN69_12120</name>
</gene>
<organism evidence="3 4">
    <name type="scientific">Rubellicoccus peritrichatus</name>
    <dbReference type="NCBI Taxonomy" id="3080537"/>
    <lineage>
        <taxon>Bacteria</taxon>
        <taxon>Pseudomonadati</taxon>
        <taxon>Verrucomicrobiota</taxon>
        <taxon>Opitutia</taxon>
        <taxon>Puniceicoccales</taxon>
        <taxon>Cerasicoccaceae</taxon>
        <taxon>Rubellicoccus</taxon>
    </lineage>
</organism>
<dbReference type="InterPro" id="IPR012349">
    <property type="entry name" value="Split_barrel_FMN-bd"/>
</dbReference>
<dbReference type="KEGG" id="puo:RZN69_12120"/>
<evidence type="ECO:0000259" key="2">
    <source>
        <dbReference type="Pfam" id="PF01243"/>
    </source>
</evidence>
<dbReference type="InterPro" id="IPR014419">
    <property type="entry name" value="HutZ"/>
</dbReference>
<dbReference type="PIRSF" id="PIRSF004633">
    <property type="entry name" value="UCP_PLP_oxd"/>
    <property type="match status" value="1"/>
</dbReference>
<keyword evidence="4" id="KW-1185">Reference proteome</keyword>
<dbReference type="GO" id="GO:0005829">
    <property type="term" value="C:cytosol"/>
    <property type="evidence" value="ECO:0007669"/>
    <property type="project" value="TreeGrafter"/>
</dbReference>
<dbReference type="InterPro" id="IPR011576">
    <property type="entry name" value="Pyridox_Oxase_N"/>
</dbReference>
<dbReference type="GO" id="GO:0070967">
    <property type="term" value="F:coenzyme F420 binding"/>
    <property type="evidence" value="ECO:0007669"/>
    <property type="project" value="TreeGrafter"/>
</dbReference>
<sequence length="173" mass="19259">MIDESQNNTAQTGLQELIAKTNSAILATTNSEKQGEASYSPYVMDETGNFYIFISEAAKHTKNLMDAPTLSLMLIEDEAECRSIFARKRLTLKCDATFISRDDAVFDERIAQFKETHGAIVSTLVNMTDFHLVRLAPESGRLVIGFGQAYDVKGTDFSNFQHATVGHRQAKKE</sequence>
<reference evidence="3 4" key="1">
    <citation type="submission" date="2023-10" db="EMBL/GenBank/DDBJ databases">
        <title>Rubellicoccus peritrichatus gen. nov., sp. nov., isolated from an algae of coral reef tank.</title>
        <authorList>
            <person name="Luo J."/>
        </authorList>
    </citation>
    <scope>NUCLEOTIDE SEQUENCE [LARGE SCALE GENOMIC DNA]</scope>
    <source>
        <strain evidence="3 4">CR14</strain>
    </source>
</reference>
<evidence type="ECO:0000313" key="3">
    <source>
        <dbReference type="EMBL" id="WOO39361.1"/>
    </source>
</evidence>
<dbReference type="GO" id="GO:0016627">
    <property type="term" value="F:oxidoreductase activity, acting on the CH-CH group of donors"/>
    <property type="evidence" value="ECO:0007669"/>
    <property type="project" value="TreeGrafter"/>
</dbReference>
<name>A0AAQ3QRG7_9BACT</name>
<dbReference type="PANTHER" id="PTHR35176:SF6">
    <property type="entry name" value="HEME OXYGENASE HI_0854-RELATED"/>
    <property type="match status" value="1"/>
</dbReference>
<dbReference type="RefSeq" id="WP_317831227.1">
    <property type="nucleotide sequence ID" value="NZ_CP136920.1"/>
</dbReference>
<dbReference type="SUPFAM" id="SSF50475">
    <property type="entry name" value="FMN-binding split barrel"/>
    <property type="match status" value="1"/>
</dbReference>
<evidence type="ECO:0000313" key="4">
    <source>
        <dbReference type="Proteomes" id="UP001304300"/>
    </source>
</evidence>
<evidence type="ECO:0000256" key="1">
    <source>
        <dbReference type="ARBA" id="ARBA00023002"/>
    </source>
</evidence>
<feature type="domain" description="Pyridoxamine 5'-phosphate oxidase N-terminal" evidence="2">
    <location>
        <begin position="14"/>
        <end position="143"/>
    </location>
</feature>
<accession>A0AAQ3QRG7</accession>
<keyword evidence="1" id="KW-0560">Oxidoreductase</keyword>
<dbReference type="EMBL" id="CP136920">
    <property type="protein sequence ID" value="WOO39361.1"/>
    <property type="molecule type" value="Genomic_DNA"/>
</dbReference>
<dbReference type="Proteomes" id="UP001304300">
    <property type="component" value="Chromosome"/>
</dbReference>
<dbReference type="InterPro" id="IPR052019">
    <property type="entry name" value="F420H2_bilvrd_red/Heme_oxyg"/>
</dbReference>
<dbReference type="Pfam" id="PF01243">
    <property type="entry name" value="PNPOx_N"/>
    <property type="match status" value="1"/>
</dbReference>
<dbReference type="PANTHER" id="PTHR35176">
    <property type="entry name" value="HEME OXYGENASE HI_0854-RELATED"/>
    <property type="match status" value="1"/>
</dbReference>